<feature type="compositionally biased region" description="Polar residues" evidence="9">
    <location>
        <begin position="846"/>
        <end position="879"/>
    </location>
</feature>
<evidence type="ECO:0000256" key="8">
    <source>
        <dbReference type="SAM" id="Coils"/>
    </source>
</evidence>
<dbReference type="Pfam" id="PF00012">
    <property type="entry name" value="HSP70"/>
    <property type="match status" value="1"/>
</dbReference>
<feature type="signal peptide" evidence="10">
    <location>
        <begin position="1"/>
        <end position="27"/>
    </location>
</feature>
<dbReference type="Gene3D" id="1.20.1270.10">
    <property type="match status" value="1"/>
</dbReference>
<evidence type="ECO:0000256" key="4">
    <source>
        <dbReference type="ARBA" id="ARBA00022824"/>
    </source>
</evidence>
<evidence type="ECO:0000256" key="7">
    <source>
        <dbReference type="ARBA" id="ARBA00061090"/>
    </source>
</evidence>
<keyword evidence="13" id="KW-1185">Reference proteome</keyword>
<dbReference type="GO" id="GO:0034663">
    <property type="term" value="C:endoplasmic reticulum chaperone complex"/>
    <property type="evidence" value="ECO:0007669"/>
    <property type="project" value="TreeGrafter"/>
</dbReference>
<feature type="region of interest" description="Disordered" evidence="9">
    <location>
        <begin position="1020"/>
        <end position="1060"/>
    </location>
</feature>
<dbReference type="InterPro" id="IPR018181">
    <property type="entry name" value="Heat_shock_70_CS"/>
</dbReference>
<evidence type="ECO:0000256" key="5">
    <source>
        <dbReference type="ARBA" id="ARBA00022840"/>
    </source>
</evidence>
<dbReference type="GO" id="GO:0005524">
    <property type="term" value="F:ATP binding"/>
    <property type="evidence" value="ECO:0007669"/>
    <property type="project" value="UniProtKB-KW"/>
</dbReference>
<evidence type="ECO:0000313" key="12">
    <source>
        <dbReference type="EMBL" id="THU53037.1"/>
    </source>
</evidence>
<dbReference type="InterPro" id="IPR013126">
    <property type="entry name" value="Hsp_70_fam"/>
</dbReference>
<keyword evidence="3" id="KW-0547">Nucleotide-binding</keyword>
<feature type="region of interest" description="Disordered" evidence="9">
    <location>
        <begin position="935"/>
        <end position="971"/>
    </location>
</feature>
<dbReference type="FunFam" id="3.90.640.10:FF:000004">
    <property type="entry name" value="Heat shock 70 kDa protein 4"/>
    <property type="match status" value="1"/>
</dbReference>
<evidence type="ECO:0000256" key="6">
    <source>
        <dbReference type="ARBA" id="ARBA00023186"/>
    </source>
</evidence>
<evidence type="ECO:0000259" key="11">
    <source>
        <dbReference type="Pfam" id="PF01926"/>
    </source>
</evidence>
<name>A0A4S8IW13_MUSBA</name>
<dbReference type="FunFam" id="1.20.1270.10:FF:000002">
    <property type="entry name" value="Heat shock 70 kDa protein 4"/>
    <property type="match status" value="1"/>
</dbReference>
<keyword evidence="2 10" id="KW-0732">Signal</keyword>
<dbReference type="InterPro" id="IPR027417">
    <property type="entry name" value="P-loop_NTPase"/>
</dbReference>
<dbReference type="Gene3D" id="3.30.30.30">
    <property type="match status" value="1"/>
</dbReference>
<dbReference type="PANTHER" id="PTHR45639:SF3">
    <property type="entry name" value="HYPOXIA UP-REGULATED PROTEIN 1"/>
    <property type="match status" value="1"/>
</dbReference>
<comment type="similarity">
    <text evidence="7">Belongs to the heat shock protein 70 (TC 1.A.33) family. HSP110/SSE subfamily.</text>
</comment>
<feature type="coiled-coil region" evidence="8">
    <location>
        <begin position="778"/>
        <end position="805"/>
    </location>
</feature>
<comment type="caution">
    <text evidence="12">The sequence shown here is derived from an EMBL/GenBank/DDBJ whole genome shotgun (WGS) entry which is preliminary data.</text>
</comment>
<sequence length="1463" mass="162467">MSRFAAGIRILLVLVSTFSLLLIPSEPAVSSIDLGSEWMKVAVVNLKPGQSPISIAINEMSKRKSPALVAFHGGNRLVGEEAAGIVARYPDKVYSFVRDMIGKPYKNAKDLTSSLYLPYDLVQDSRGAAGIRIDDGVTVYTAEELLAMVLSYGITLAESHARVSVKEAVISVPPYFGQAERRGILQAAQLAGINVLSLINEHAGAALQYGIDKDFANESRHVILYDMGSTGTYAALVYFSAYNTKEFGKTVSVNQFQVKDVRWDAKLGGQDLELRLVEYFADEFNKQLGNGFDVRTSPKAMAKLKKQVKRTKEILSANTVAPISVESLYDDLDFRSTISREKFEELCADLWERALVPLKEVLRNSGLKIDDIYAVELIGGATRVPKLQAKLQEFLGRNDLDKHLDADEAIVLGASLHAANLSDGIKLNRRLGMIDGSSYGFVLQLDGPDLLKDENTDVLLIPRMKKMPIKLFRSIKHNKDFEASLSYDKANELPPGVLSSKFAHYSVLGLTETSEKYAARNLSSPIKANLHFSLSRSGVISLDRAEAVIEITEWVEVPRKNTTLENNTTDSFNVSTETSPGNTSQGNAESLSSDDDADISPNATKDKQDNDINTEKILKKKTFRVPLKVVEKSSGPGSVLSKDSFSEAKIRLDALDKKDAERRRTAELKNSLEEYIYSTREKIEDNAEVGKVSSEEERSFFVEKLSEVQEWLYTDGEDASASEFKERLESLKAIGDPIFFRLNELTTRPLACEHARLYLNDLQKIVNNWEMNKPWLPKAKTEEVLNEAEKLRNWLEEKEEQQKSTPIFTSEEVYLKVAKLQDKVASVNRIPKPKPKIEKPPKEPVSQENSTGTSNNTSGEPTSEAGHTTQDSVDSSHAGTDQERESLIPKGPIFSEGREEDERRLVCPGCGIFMQDTDPDLPGYYLKKVVAPRKEEENHFGGLSSDSDGFLEEEEEKEEGGIDGLASGSDLEFDMDDLSDRVLMEGAKEGEAVDDGIDWDLDWDIEEDDEEDNLRKELDGFAPAGVGYGNNTEETLEKRKKEKVSRSEKKRRMKEAKRRDTEEDSVTVCARCHSLRNYGQVKNQKADNLIPDFDFDRLVTSRLMKPATSSPVVVMVVDCVDFDGSFPKRAVKSLFKALEGGNRHYKPSKLPKLVLVATKVDLLPSQISPTRLDRWVRNRAKAAGAPKLNAIYLVSARKDLGVKNLISHIKESAGPRGNVWVIGAQNAGKSTLINAFAKREGVKTTRLTEAAVPGTTLGILRIPGILPAKAKMYDTPVLDLHTVVSEKQLLDGDSVADVGQTAHVGSLMRLDLTQASVETIYVTIWASSNVSFHMGKTDNADEIRTKHFGIRLQDRVAELGEWRQREMKVSGNSWDVNSIDIAVSGVGWFSLGLKGEATVVLWTFDGIEVTQREPLVLDRAPFLERPGFLLPKAISDAIGKQSRMEAEKEKMREEQTDFLNASI</sequence>
<dbReference type="Gene3D" id="3.30.420.40">
    <property type="match status" value="2"/>
</dbReference>
<dbReference type="Gene3D" id="3.90.640.10">
    <property type="entry name" value="Actin, Chain A, domain 4"/>
    <property type="match status" value="1"/>
</dbReference>
<dbReference type="GO" id="GO:0140662">
    <property type="term" value="F:ATP-dependent protein folding chaperone"/>
    <property type="evidence" value="ECO:0007669"/>
    <property type="project" value="InterPro"/>
</dbReference>
<protein>
    <recommendedName>
        <fullName evidence="11">G domain-containing protein</fullName>
    </recommendedName>
</protein>
<evidence type="ECO:0000256" key="9">
    <source>
        <dbReference type="SAM" id="MobiDB-lite"/>
    </source>
</evidence>
<feature type="compositionally biased region" description="Polar residues" evidence="9">
    <location>
        <begin position="562"/>
        <end position="591"/>
    </location>
</feature>
<dbReference type="Gene3D" id="2.60.34.10">
    <property type="entry name" value="Substrate Binding Domain Of DNAk, Chain A, domain 1"/>
    <property type="match status" value="1"/>
</dbReference>
<evidence type="ECO:0000256" key="3">
    <source>
        <dbReference type="ARBA" id="ARBA00022741"/>
    </source>
</evidence>
<dbReference type="SUPFAM" id="SSF52540">
    <property type="entry name" value="P-loop containing nucleoside triphosphate hydrolases"/>
    <property type="match status" value="1"/>
</dbReference>
<feature type="region of interest" description="Disordered" evidence="9">
    <location>
        <begin position="562"/>
        <end position="613"/>
    </location>
</feature>
<dbReference type="EMBL" id="PYDT01000008">
    <property type="protein sequence ID" value="THU53037.1"/>
    <property type="molecule type" value="Genomic_DNA"/>
</dbReference>
<feature type="compositionally biased region" description="Basic and acidic residues" evidence="9">
    <location>
        <begin position="604"/>
        <end position="613"/>
    </location>
</feature>
<comment type="subcellular location">
    <subcellularLocation>
        <location evidence="1">Endoplasmic reticulum lumen</location>
    </subcellularLocation>
</comment>
<dbReference type="CDD" id="cd01855">
    <property type="entry name" value="YqeH"/>
    <property type="match status" value="1"/>
</dbReference>
<keyword evidence="4" id="KW-0256">Endoplasmic reticulum</keyword>
<dbReference type="SUPFAM" id="SSF100934">
    <property type="entry name" value="Heat shock protein 70kD (HSP70), C-terminal subdomain"/>
    <property type="match status" value="1"/>
</dbReference>
<dbReference type="GO" id="GO:0030968">
    <property type="term" value="P:endoplasmic reticulum unfolded protein response"/>
    <property type="evidence" value="ECO:0007669"/>
    <property type="project" value="TreeGrafter"/>
</dbReference>
<dbReference type="GO" id="GO:0005788">
    <property type="term" value="C:endoplasmic reticulum lumen"/>
    <property type="evidence" value="ECO:0007669"/>
    <property type="project" value="UniProtKB-SubCell"/>
</dbReference>
<dbReference type="PROSITE" id="PS01036">
    <property type="entry name" value="HSP70_3"/>
    <property type="match status" value="1"/>
</dbReference>
<evidence type="ECO:0000256" key="1">
    <source>
        <dbReference type="ARBA" id="ARBA00004319"/>
    </source>
</evidence>
<dbReference type="Gene3D" id="3.40.50.300">
    <property type="entry name" value="P-loop containing nucleotide triphosphate hydrolases"/>
    <property type="match status" value="1"/>
</dbReference>
<dbReference type="PRINTS" id="PR00301">
    <property type="entry name" value="HEATSHOCK70"/>
</dbReference>
<keyword evidence="5" id="KW-0067">ATP-binding</keyword>
<keyword evidence="6" id="KW-0143">Chaperone</keyword>
<dbReference type="InterPro" id="IPR029048">
    <property type="entry name" value="HSP70_C_sf"/>
</dbReference>
<feature type="domain" description="G" evidence="11">
    <location>
        <begin position="1219"/>
        <end position="1278"/>
    </location>
</feature>
<evidence type="ECO:0000256" key="10">
    <source>
        <dbReference type="SAM" id="SignalP"/>
    </source>
</evidence>
<dbReference type="InterPro" id="IPR006073">
    <property type="entry name" value="GTP-bd"/>
</dbReference>
<dbReference type="Pfam" id="PF01926">
    <property type="entry name" value="MMR_HSR1"/>
    <property type="match status" value="1"/>
</dbReference>
<dbReference type="PANTHER" id="PTHR45639">
    <property type="entry name" value="HSC70CB, ISOFORM G-RELATED"/>
    <property type="match status" value="1"/>
</dbReference>
<keyword evidence="8" id="KW-0175">Coiled coil</keyword>
<evidence type="ECO:0000313" key="13">
    <source>
        <dbReference type="Proteomes" id="UP000317650"/>
    </source>
</evidence>
<gene>
    <name evidence="12" type="ORF">C4D60_Mb10t10210</name>
</gene>
<evidence type="ECO:0000256" key="2">
    <source>
        <dbReference type="ARBA" id="ARBA00022729"/>
    </source>
</evidence>
<dbReference type="CDD" id="cd10230">
    <property type="entry name" value="ASKHA_NBD_HSP70_HYOU1"/>
    <property type="match status" value="1"/>
</dbReference>
<dbReference type="GO" id="GO:0005525">
    <property type="term" value="F:GTP binding"/>
    <property type="evidence" value="ECO:0007669"/>
    <property type="project" value="InterPro"/>
</dbReference>
<dbReference type="Proteomes" id="UP000317650">
    <property type="component" value="Chromosome 10"/>
</dbReference>
<proteinExistence type="inferred from homology"/>
<feature type="chain" id="PRO_5020945933" description="G domain-containing protein" evidence="10">
    <location>
        <begin position="28"/>
        <end position="1463"/>
    </location>
</feature>
<organism evidence="12 13">
    <name type="scientific">Musa balbisiana</name>
    <name type="common">Banana</name>
    <dbReference type="NCBI Taxonomy" id="52838"/>
    <lineage>
        <taxon>Eukaryota</taxon>
        <taxon>Viridiplantae</taxon>
        <taxon>Streptophyta</taxon>
        <taxon>Embryophyta</taxon>
        <taxon>Tracheophyta</taxon>
        <taxon>Spermatophyta</taxon>
        <taxon>Magnoliopsida</taxon>
        <taxon>Liliopsida</taxon>
        <taxon>Zingiberales</taxon>
        <taxon>Musaceae</taxon>
        <taxon>Musa</taxon>
    </lineage>
</organism>
<dbReference type="STRING" id="52838.A0A4S8IW13"/>
<reference evidence="12 13" key="1">
    <citation type="journal article" date="2019" name="Nat. Plants">
        <title>Genome sequencing of Musa balbisiana reveals subgenome evolution and function divergence in polyploid bananas.</title>
        <authorList>
            <person name="Yao X."/>
        </authorList>
    </citation>
    <scope>NUCLEOTIDE SEQUENCE [LARGE SCALE GENOMIC DNA]</scope>
    <source>
        <strain evidence="13">cv. DH-PKW</strain>
        <tissue evidence="12">Leaves</tissue>
    </source>
</reference>
<feature type="region of interest" description="Disordered" evidence="9">
    <location>
        <begin position="826"/>
        <end position="901"/>
    </location>
</feature>
<feature type="compositionally biased region" description="Acidic residues" evidence="9">
    <location>
        <begin position="949"/>
        <end position="958"/>
    </location>
</feature>
<accession>A0A4S8IW13</accession>
<feature type="compositionally biased region" description="Basic and acidic residues" evidence="9">
    <location>
        <begin position="1035"/>
        <end position="1047"/>
    </location>
</feature>
<dbReference type="InterPro" id="IPR029047">
    <property type="entry name" value="HSP70_peptide-bd_sf"/>
</dbReference>
<dbReference type="SUPFAM" id="SSF53067">
    <property type="entry name" value="Actin-like ATPase domain"/>
    <property type="match status" value="2"/>
</dbReference>
<dbReference type="InterPro" id="IPR043129">
    <property type="entry name" value="ATPase_NBD"/>
</dbReference>